<keyword evidence="9" id="KW-1185">Reference proteome</keyword>
<dbReference type="Pfam" id="PF15906">
    <property type="entry name" value="zf-NOSIP"/>
    <property type="match status" value="1"/>
</dbReference>
<reference evidence="8 9" key="1">
    <citation type="submission" date="2018-03" db="EMBL/GenBank/DDBJ databases">
        <authorList>
            <person name="Guldener U."/>
        </authorList>
    </citation>
    <scope>NUCLEOTIDE SEQUENCE [LARGE SCALE GENOMIC DNA]</scope>
    <source>
        <strain evidence="8 9">DAOM196992</strain>
    </source>
</reference>
<dbReference type="InterPro" id="IPR001841">
    <property type="entry name" value="Znf_RING"/>
</dbReference>
<keyword evidence="3" id="KW-0539">Nucleus</keyword>
<keyword evidence="4" id="KW-0862">Zinc</keyword>
<evidence type="ECO:0000313" key="9">
    <source>
        <dbReference type="Proteomes" id="UP000323386"/>
    </source>
</evidence>
<keyword evidence="4" id="KW-0863">Zinc-finger</keyword>
<evidence type="ECO:0000256" key="4">
    <source>
        <dbReference type="PROSITE-ProRule" id="PRU00175"/>
    </source>
</evidence>
<feature type="compositionally biased region" description="Low complexity" evidence="6">
    <location>
        <begin position="364"/>
        <end position="389"/>
    </location>
</feature>
<dbReference type="PANTHER" id="PTHR13063:SF10">
    <property type="entry name" value="NITRIC OXIDE SYNTHASE-INTERACTING PROTEIN"/>
    <property type="match status" value="1"/>
</dbReference>
<comment type="similarity">
    <text evidence="2">Belongs to the NOSIP family.</text>
</comment>
<dbReference type="GO" id="GO:0061630">
    <property type="term" value="F:ubiquitin protein ligase activity"/>
    <property type="evidence" value="ECO:0007669"/>
    <property type="project" value="InterPro"/>
</dbReference>
<evidence type="ECO:0000256" key="2">
    <source>
        <dbReference type="ARBA" id="ARBA00008126"/>
    </source>
</evidence>
<evidence type="ECO:0000256" key="1">
    <source>
        <dbReference type="ARBA" id="ARBA00004123"/>
    </source>
</evidence>
<evidence type="ECO:0000256" key="3">
    <source>
        <dbReference type="ARBA" id="ARBA00023242"/>
    </source>
</evidence>
<feature type="region of interest" description="Disordered" evidence="6">
    <location>
        <begin position="172"/>
        <end position="228"/>
    </location>
</feature>
<dbReference type="SUPFAM" id="SSF57850">
    <property type="entry name" value="RING/U-box"/>
    <property type="match status" value="2"/>
</dbReference>
<dbReference type="GO" id="GO:0008270">
    <property type="term" value="F:zinc ion binding"/>
    <property type="evidence" value="ECO:0007669"/>
    <property type="project" value="UniProtKB-KW"/>
</dbReference>
<feature type="compositionally biased region" description="Basic and acidic residues" evidence="6">
    <location>
        <begin position="41"/>
        <end position="52"/>
    </location>
</feature>
<evidence type="ECO:0000313" key="8">
    <source>
        <dbReference type="EMBL" id="SPO38820.1"/>
    </source>
</evidence>
<keyword evidence="5" id="KW-0175">Coiled coil</keyword>
<name>A0A5C3F3Y4_9BASI</name>
<dbReference type="EMBL" id="OOIP01000011">
    <property type="protein sequence ID" value="SPO38820.1"/>
    <property type="molecule type" value="Genomic_DNA"/>
</dbReference>
<feature type="region of interest" description="Disordered" evidence="6">
    <location>
        <begin position="1"/>
        <end position="58"/>
    </location>
</feature>
<dbReference type="PROSITE" id="PS50089">
    <property type="entry name" value="ZF_RING_2"/>
    <property type="match status" value="1"/>
</dbReference>
<dbReference type="Proteomes" id="UP000323386">
    <property type="component" value="Unassembled WGS sequence"/>
</dbReference>
<comment type="subcellular location">
    <subcellularLocation>
        <location evidence="1">Nucleus</location>
    </subcellularLocation>
</comment>
<accession>A0A5C3F3Y4</accession>
<dbReference type="InterPro" id="IPR016818">
    <property type="entry name" value="NOSIP"/>
</dbReference>
<sequence length="424" mass="45877">MLGPRQDLPSCSAPPTSPDPTPRPRASTSSSLQSAHYRAAARHDGTSNDMGRHSKHNTASGHFTYAEYQMLADRWGTQRQRLGSESVRRFDCCSLCLQTARDPVCCSEGHVFCKECILQDLLTQKASIERFKAELERWEREEEAERQMQAQQARERVSRDFEQRYDALATSASRSAAAAARTNGDDDGAERDGQTAGVSNPLKRKAISSGPTGEAAGPTTLSERMAAQAREAERAAIAKIAAEQAQARKAKLPAFWLPSLTPTEAEAPPKVLRDKLKPLCKAENEKGHRITMKTLHPVRFPTLDSETKVCAGCKKVLTTSSILFALKQCGHVHCTTCVSTLLVPSAHPACVECDTPLKLEKPEAPSSASSKADDTPSAAAATTTTTTTTKRIRQGELIQLQREGTGYAAGGISVVEKKGTAFQG</sequence>
<keyword evidence="4" id="KW-0479">Metal-binding</keyword>
<proteinExistence type="inferred from homology"/>
<gene>
    <name evidence="8" type="ORF">PSFLO_04299</name>
</gene>
<feature type="coiled-coil region" evidence="5">
    <location>
        <begin position="121"/>
        <end position="148"/>
    </location>
</feature>
<evidence type="ECO:0000256" key="5">
    <source>
        <dbReference type="SAM" id="Coils"/>
    </source>
</evidence>
<feature type="domain" description="RING-type" evidence="7">
    <location>
        <begin position="310"/>
        <end position="354"/>
    </location>
</feature>
<evidence type="ECO:0000256" key="6">
    <source>
        <dbReference type="SAM" id="MobiDB-lite"/>
    </source>
</evidence>
<dbReference type="InterPro" id="IPR013083">
    <property type="entry name" value="Znf_RING/FYVE/PHD"/>
</dbReference>
<dbReference type="AlphaFoldDB" id="A0A5C3F3Y4"/>
<feature type="compositionally biased region" description="Low complexity" evidence="6">
    <location>
        <begin position="172"/>
        <end position="182"/>
    </location>
</feature>
<dbReference type="GO" id="GO:0005634">
    <property type="term" value="C:nucleus"/>
    <property type="evidence" value="ECO:0007669"/>
    <property type="project" value="UniProtKB-SubCell"/>
</dbReference>
<evidence type="ECO:0000259" key="7">
    <source>
        <dbReference type="PROSITE" id="PS50089"/>
    </source>
</evidence>
<dbReference type="OrthoDB" id="116827at2759"/>
<dbReference type="InterPro" id="IPR031790">
    <property type="entry name" value="Znf-NOSIP"/>
</dbReference>
<protein>
    <recommendedName>
        <fullName evidence="7">RING-type domain-containing protein</fullName>
    </recommendedName>
</protein>
<organism evidence="8 9">
    <name type="scientific">Pseudozyma flocculosa</name>
    <dbReference type="NCBI Taxonomy" id="84751"/>
    <lineage>
        <taxon>Eukaryota</taxon>
        <taxon>Fungi</taxon>
        <taxon>Dikarya</taxon>
        <taxon>Basidiomycota</taxon>
        <taxon>Ustilaginomycotina</taxon>
        <taxon>Ustilaginomycetes</taxon>
        <taxon>Ustilaginales</taxon>
        <taxon>Ustilaginaceae</taxon>
        <taxon>Pseudozyma</taxon>
    </lineage>
</organism>
<feature type="region of interest" description="Disordered" evidence="6">
    <location>
        <begin position="361"/>
        <end position="397"/>
    </location>
</feature>
<dbReference type="Gene3D" id="3.30.40.10">
    <property type="entry name" value="Zinc/RING finger domain, C3HC4 (zinc finger)"/>
    <property type="match status" value="1"/>
</dbReference>
<dbReference type="PANTHER" id="PTHR13063">
    <property type="entry name" value="ENOS INTERACTING PROTEIN"/>
    <property type="match status" value="1"/>
</dbReference>